<dbReference type="GO" id="GO:0009246">
    <property type="term" value="P:enterobacterial common antigen biosynthetic process"/>
    <property type="evidence" value="ECO:0007669"/>
    <property type="project" value="TreeGrafter"/>
</dbReference>
<feature type="transmembrane region" description="Helical" evidence="7">
    <location>
        <begin position="93"/>
        <end position="112"/>
    </location>
</feature>
<organism evidence="9 10">
    <name type="scientific">Clostridium ljungdahlii</name>
    <dbReference type="NCBI Taxonomy" id="1538"/>
    <lineage>
        <taxon>Bacteria</taxon>
        <taxon>Bacillati</taxon>
        <taxon>Bacillota</taxon>
        <taxon>Clostridia</taxon>
        <taxon>Eubacteriales</taxon>
        <taxon>Clostridiaceae</taxon>
        <taxon>Clostridium</taxon>
    </lineage>
</organism>
<keyword evidence="4 7" id="KW-0812">Transmembrane</keyword>
<comment type="similarity">
    <text evidence="2">Belongs to the acyltransferase 3 family.</text>
</comment>
<feature type="transmembrane region" description="Helical" evidence="7">
    <location>
        <begin position="150"/>
        <end position="169"/>
    </location>
</feature>
<dbReference type="PANTHER" id="PTHR40074">
    <property type="entry name" value="O-ACETYLTRANSFERASE WECH"/>
    <property type="match status" value="1"/>
</dbReference>
<evidence type="ECO:0000256" key="1">
    <source>
        <dbReference type="ARBA" id="ARBA00004651"/>
    </source>
</evidence>
<keyword evidence="3" id="KW-1003">Cell membrane</keyword>
<gene>
    <name evidence="9" type="primary">icaC</name>
    <name evidence="9" type="ORF">WY13_02625</name>
</gene>
<evidence type="ECO:0000313" key="10">
    <source>
        <dbReference type="Proteomes" id="UP000077407"/>
    </source>
</evidence>
<evidence type="ECO:0000259" key="8">
    <source>
        <dbReference type="Pfam" id="PF01757"/>
    </source>
</evidence>
<dbReference type="EMBL" id="LITT01000035">
    <property type="protein sequence ID" value="OAA84726.1"/>
    <property type="molecule type" value="Genomic_DNA"/>
</dbReference>
<reference evidence="9 10" key="1">
    <citation type="journal article" date="2015" name="Biotechnol. Bioeng.">
        <title>Genome sequence and phenotypic characterization of Caulobacter segnis.</title>
        <authorList>
            <person name="Patel S."/>
            <person name="Fletcher B."/>
            <person name="Scott D.C."/>
            <person name="Ely B."/>
        </authorList>
    </citation>
    <scope>NUCLEOTIDE SEQUENCE [LARGE SCALE GENOMIC DNA]</scope>
    <source>
        <strain evidence="9 10">ERI-2</strain>
    </source>
</reference>
<evidence type="ECO:0000256" key="6">
    <source>
        <dbReference type="ARBA" id="ARBA00023136"/>
    </source>
</evidence>
<dbReference type="AlphaFoldDB" id="A0A162KVP9"/>
<sequence>MADITKRRVLEMDVIRALAIVAVIVLHVSATILYRSTPYSTTYNVNFILNQFSRFSVPAFIIISGMGLTISYKEGCGYFKFIIRRFLKVVPQYIVWCLLYIIIITKDFNIHADLSNIVYGNVFYHFYFVPLIIELYIIFPFIYKFMEKKWWLLLSFLMTSFFIIYTYYFKVVTPDQWFWNKKNLFYWIFYFSLGGYMGKNLDNISQKLKRIRPIVCVMFLLSIFTLLYSFITGNQYGKSIDYITTFQRPSVIFYSIFFVIFIFSFEWKKGLFMKIIRYISNTSYDIYLSQAGILYLYTQYYIGRYVHLDNLSFGVNAFAVTLIGSIALNEIKKLL</sequence>
<dbReference type="PANTHER" id="PTHR40074:SF2">
    <property type="entry name" value="O-ACETYLTRANSFERASE WECH"/>
    <property type="match status" value="1"/>
</dbReference>
<feature type="transmembrane region" description="Helical" evidence="7">
    <location>
        <begin position="310"/>
        <end position="328"/>
    </location>
</feature>
<evidence type="ECO:0000256" key="2">
    <source>
        <dbReference type="ARBA" id="ARBA00007400"/>
    </source>
</evidence>
<dbReference type="RefSeq" id="WP_242866490.1">
    <property type="nucleotide sequence ID" value="NZ_LITT01000035.1"/>
</dbReference>
<evidence type="ECO:0000256" key="4">
    <source>
        <dbReference type="ARBA" id="ARBA00022692"/>
    </source>
</evidence>
<feature type="transmembrane region" description="Helical" evidence="7">
    <location>
        <begin position="14"/>
        <end position="35"/>
    </location>
</feature>
<protein>
    <submittedName>
        <fullName evidence="9">Putative poly-beta-1,6-N-acetyl-D-glucosamine export protein</fullName>
    </submittedName>
</protein>
<name>A0A162KVP9_9CLOT</name>
<dbReference type="Pfam" id="PF01757">
    <property type="entry name" value="Acyl_transf_3"/>
    <property type="match status" value="1"/>
</dbReference>
<comment type="subcellular location">
    <subcellularLocation>
        <location evidence="1">Cell membrane</location>
        <topology evidence="1">Multi-pass membrane protein</topology>
    </subcellularLocation>
</comment>
<feature type="transmembrane region" description="Helical" evidence="7">
    <location>
        <begin position="55"/>
        <end position="72"/>
    </location>
</feature>
<keyword evidence="6 7" id="KW-0472">Membrane</keyword>
<dbReference type="GO" id="GO:0016413">
    <property type="term" value="F:O-acetyltransferase activity"/>
    <property type="evidence" value="ECO:0007669"/>
    <property type="project" value="TreeGrafter"/>
</dbReference>
<feature type="transmembrane region" description="Helical" evidence="7">
    <location>
        <begin position="124"/>
        <end position="143"/>
    </location>
</feature>
<dbReference type="InterPro" id="IPR002656">
    <property type="entry name" value="Acyl_transf_3_dom"/>
</dbReference>
<dbReference type="Proteomes" id="UP000077407">
    <property type="component" value="Unassembled WGS sequence"/>
</dbReference>
<feature type="transmembrane region" description="Helical" evidence="7">
    <location>
        <begin position="279"/>
        <end position="298"/>
    </location>
</feature>
<proteinExistence type="inferred from homology"/>
<evidence type="ECO:0000313" key="9">
    <source>
        <dbReference type="EMBL" id="OAA84726.1"/>
    </source>
</evidence>
<feature type="domain" description="Acyltransferase 3" evidence="8">
    <location>
        <begin position="11"/>
        <end position="329"/>
    </location>
</feature>
<accession>A0A162KVP9</accession>
<feature type="transmembrane region" description="Helical" evidence="7">
    <location>
        <begin position="184"/>
        <end position="201"/>
    </location>
</feature>
<keyword evidence="5 7" id="KW-1133">Transmembrane helix</keyword>
<dbReference type="PATRIC" id="fig|1538.10.peg.2521"/>
<dbReference type="GO" id="GO:0005886">
    <property type="term" value="C:plasma membrane"/>
    <property type="evidence" value="ECO:0007669"/>
    <property type="project" value="UniProtKB-SubCell"/>
</dbReference>
<feature type="transmembrane region" description="Helical" evidence="7">
    <location>
        <begin position="213"/>
        <end position="231"/>
    </location>
</feature>
<evidence type="ECO:0000256" key="7">
    <source>
        <dbReference type="SAM" id="Phobius"/>
    </source>
</evidence>
<evidence type="ECO:0000256" key="3">
    <source>
        <dbReference type="ARBA" id="ARBA00022475"/>
    </source>
</evidence>
<comment type="caution">
    <text evidence="9">The sequence shown here is derived from an EMBL/GenBank/DDBJ whole genome shotgun (WGS) entry which is preliminary data.</text>
</comment>
<evidence type="ECO:0000256" key="5">
    <source>
        <dbReference type="ARBA" id="ARBA00022989"/>
    </source>
</evidence>
<feature type="transmembrane region" description="Helical" evidence="7">
    <location>
        <begin position="251"/>
        <end position="267"/>
    </location>
</feature>